<proteinExistence type="predicted"/>
<dbReference type="InterPro" id="IPR040840">
    <property type="entry name" value="TcA_TcB_BD"/>
</dbReference>
<dbReference type="OrthoDB" id="9781691at2"/>
<reference evidence="3 4" key="1">
    <citation type="submission" date="2017-12" db="EMBL/GenBank/DDBJ databases">
        <title>Genome sequence of the active heterotrophic nitrifier-denitrifier, Cupriavidus pauculus UM1.</title>
        <authorList>
            <person name="Putonti C."/>
            <person name="Castignetti D."/>
        </authorList>
    </citation>
    <scope>NUCLEOTIDE SEQUENCE [LARGE SCALE GENOMIC DNA]</scope>
    <source>
        <strain evidence="3 4">UM1</strain>
    </source>
</reference>
<keyword evidence="1" id="KW-0175">Coiled coil</keyword>
<protein>
    <recommendedName>
        <fullName evidence="2">Tc toxin complex TcA C-terminal TcB-binding domain-containing protein</fullName>
    </recommendedName>
</protein>
<dbReference type="InterPro" id="IPR011990">
    <property type="entry name" value="TPR-like_helical_dom_sf"/>
</dbReference>
<dbReference type="RefSeq" id="WP_101684443.1">
    <property type="nucleotide sequence ID" value="NZ_PJRP01000017.1"/>
</dbReference>
<accession>A0A2N5C5B8</accession>
<comment type="caution">
    <text evidence="3">The sequence shown here is derived from an EMBL/GenBank/DDBJ whole genome shotgun (WGS) entry which is preliminary data.</text>
</comment>
<gene>
    <name evidence="3" type="ORF">CYJ10_26605</name>
</gene>
<dbReference type="Gene3D" id="2.60.120.560">
    <property type="entry name" value="Exo-inulinase, domain 1"/>
    <property type="match status" value="1"/>
</dbReference>
<evidence type="ECO:0000313" key="3">
    <source>
        <dbReference type="EMBL" id="PLP97419.1"/>
    </source>
</evidence>
<dbReference type="Pfam" id="PF18276">
    <property type="entry name" value="TcA_TcB_BD"/>
    <property type="match status" value="1"/>
</dbReference>
<dbReference type="EMBL" id="PJRP01000017">
    <property type="protein sequence ID" value="PLP97419.1"/>
    <property type="molecule type" value="Genomic_DNA"/>
</dbReference>
<organism evidence="3 4">
    <name type="scientific">Cupriavidus pauculus</name>
    <dbReference type="NCBI Taxonomy" id="82633"/>
    <lineage>
        <taxon>Bacteria</taxon>
        <taxon>Pseudomonadati</taxon>
        <taxon>Pseudomonadota</taxon>
        <taxon>Betaproteobacteria</taxon>
        <taxon>Burkholderiales</taxon>
        <taxon>Burkholderiaceae</taxon>
        <taxon>Cupriavidus</taxon>
    </lineage>
</organism>
<evidence type="ECO:0000256" key="1">
    <source>
        <dbReference type="SAM" id="Coils"/>
    </source>
</evidence>
<name>A0A2N5C5B8_9BURK</name>
<feature type="domain" description="Tc toxin complex TcA C-terminal TcB-binding" evidence="2">
    <location>
        <begin position="691"/>
        <end position="963"/>
    </location>
</feature>
<evidence type="ECO:0000259" key="2">
    <source>
        <dbReference type="Pfam" id="PF18276"/>
    </source>
</evidence>
<evidence type="ECO:0000313" key="4">
    <source>
        <dbReference type="Proteomes" id="UP000234341"/>
    </source>
</evidence>
<dbReference type="Proteomes" id="UP000234341">
    <property type="component" value="Unassembled WGS sequence"/>
</dbReference>
<sequence length="1326" mass="145194">MPIYLAEAYATKSLARAAVLVEPTSSDPLEQQIQTWVLRGNLAYFAGRYAEALSDYLTAWAQLPMLVLPVFPPDIGKLDPLVLTKIDLVDPLLQATAALHRLRPVLGGSTAIMPAIEPPGELADLTERFGGEAGKARRAQSLSLTLLQQGEYDLANRYADEARQSGDEAEQADAEAIRAAIALASGDAESAQGGFSSAAERYKALARPDLQASMEHNIGVIGSLAGDAESAAVRFGAAINRMPAAIGWSVTQALNPGSASVTRPAGNMGLPLLLRCGADWLPVPIRTISPVVRIDVARKGGAITVDLSNDAAAGLEAAFFKPRIDTARLSDLGIDLADPVQFVTYLTQVRGFTLPLALGDTYHALGRFDLAAQYYLMAREYRYLNLNIERPMLWARLARTYLAEGDRLYRQQDPDGAQQCYERIVKMADEGYTVDSPLYTGAFAPLIDETLALLNAPDPLAFDIVDYTRRLLVLQALANLQQIAQGINYLGFSEALVPIHPWRYLQNQARYFTNQAIQAERAFLTFKGTAEKEAFTRLTLEQSVDAQKSAVNVEKQKVKLAQEQEKVANETADVAARRIDQAQASRDDYADVSAQTAFYDEISALYAAPDGGVHIDPDYAAQLGISLTYVHERYTGITGTSDFYYTQDVSKSDILRTMNRSRSKATRDLELRDMDRKIEQLGDDLSIAQAQKKAARQGVTAARAQQQLAQLRADQARSQLEAFEDQELTPELWDNLAEAQRDLSRRYLDRAIGAAFLMERAYEFEYDTTVNRIRFDYTRSDLGGLMAGDLLLSDIDQFSYDRLLETDKKAPIKVSLALADRYPFQFRRDFRKSGRLDFQTALDDFDRWNPGTCCRKLRRVEVVIEGLVGADGLHGTLTNSGISVDRRRDGTIFTRVQKPETMILSRFDLRGDGFVFAATEEQVLAVFENSGVAGGWVLDLPPDLNDVDYETITNVHLVLYYDAYYSVQAANVVRAELAAAGREEQMLGLSLRFQFPDAFFNFQATGELPFTLDNAFLPFHQTAPSVLDVVVHLETVDGTSPAGLVVDVSVDGSTFTATTGANGMAGSLDAAPGAAGGLEGLRGRPLAGEWAVHIDRAANEAAFAAGFSWAKVRNMAVFANYAYTPRGKALGQRRFDADPLAAFERIDDPSATNDGPAVWGYDAATHAVMQQSALHAGAWLDAGPAKPGAMLLARTDADWPLRRDVVLRTRLASDRDGIGVVFRYQDPDNYYYFLMDAAHGLRRFGRKVAGVFADLDVPAVDTTAAYTTGRTYLLSVAAIDNVLIAALDGVVVLRGRDGALGTAGRIGLLAWNNPTARFFDLLVRDA</sequence>
<dbReference type="SUPFAM" id="SSF48452">
    <property type="entry name" value="TPR-like"/>
    <property type="match status" value="1"/>
</dbReference>
<feature type="coiled-coil region" evidence="1">
    <location>
        <begin position="671"/>
        <end position="726"/>
    </location>
</feature>
<dbReference type="Gene3D" id="1.25.40.10">
    <property type="entry name" value="Tetratricopeptide repeat domain"/>
    <property type="match status" value="2"/>
</dbReference>